<dbReference type="Pfam" id="PF17863">
    <property type="entry name" value="AAA_lid_2"/>
    <property type="match status" value="1"/>
</dbReference>
<dbReference type="FunFam" id="3.40.50.300:FF:000640">
    <property type="entry name" value="MoxR family ATPase"/>
    <property type="match status" value="1"/>
</dbReference>
<dbReference type="SUPFAM" id="SSF52540">
    <property type="entry name" value="P-loop containing nucleoside triphosphate hydrolases"/>
    <property type="match status" value="1"/>
</dbReference>
<dbReference type="PANTHER" id="PTHR42759">
    <property type="entry name" value="MOXR FAMILY PROTEIN"/>
    <property type="match status" value="1"/>
</dbReference>
<evidence type="ECO:0000259" key="3">
    <source>
        <dbReference type="Pfam" id="PF07726"/>
    </source>
</evidence>
<evidence type="ECO:0000256" key="2">
    <source>
        <dbReference type="ARBA" id="ARBA00022840"/>
    </source>
</evidence>
<feature type="domain" description="ChlI/MoxR AAA lid" evidence="4">
    <location>
        <begin position="258"/>
        <end position="323"/>
    </location>
</feature>
<evidence type="ECO:0000256" key="1">
    <source>
        <dbReference type="ARBA" id="ARBA00022741"/>
    </source>
</evidence>
<dbReference type="InterPro" id="IPR027417">
    <property type="entry name" value="P-loop_NTPase"/>
</dbReference>
<gene>
    <name evidence="5" type="ORF">CBNJMBCK_00009</name>
</gene>
<dbReference type="InterPro" id="IPR011703">
    <property type="entry name" value="ATPase_AAA-3"/>
</dbReference>
<proteinExistence type="predicted"/>
<reference evidence="5" key="1">
    <citation type="submission" date="2020-06" db="EMBL/GenBank/DDBJ databases">
        <title>Unique genomic features of the anaerobic methanotrophic archaea.</title>
        <authorList>
            <person name="Chadwick G.L."/>
            <person name="Skennerton C.T."/>
            <person name="Laso-Perez R."/>
            <person name="Leu A.O."/>
            <person name="Speth D.R."/>
            <person name="Yu H."/>
            <person name="Morgan-Lang C."/>
            <person name="Hatzenpichler R."/>
            <person name="Goudeau D."/>
            <person name="Malmstrom R."/>
            <person name="Brazelton W.J."/>
            <person name="Woyke T."/>
            <person name="Hallam S.J."/>
            <person name="Tyson G.W."/>
            <person name="Wegener G."/>
            <person name="Boetius A."/>
            <person name="Orphan V."/>
        </authorList>
    </citation>
    <scope>NUCLEOTIDE SEQUENCE</scope>
</reference>
<dbReference type="AlphaFoldDB" id="A0A7G9Z8I2"/>
<dbReference type="Pfam" id="PF07726">
    <property type="entry name" value="AAA_3"/>
    <property type="match status" value="1"/>
</dbReference>
<name>A0A7G9Z8I2_9EURY</name>
<dbReference type="PANTHER" id="PTHR42759:SF1">
    <property type="entry name" value="MAGNESIUM-CHELATASE SUBUNIT CHLD"/>
    <property type="match status" value="1"/>
</dbReference>
<keyword evidence="1" id="KW-0547">Nucleotide-binding</keyword>
<keyword evidence="2" id="KW-0067">ATP-binding</keyword>
<sequence>MYEEIERLNVEAQEYAKRLNVVLEEVKRVIVGQKHVLNKLLICLIADGHVLLEGVPGLAKTLMVKTLSDTLTAKFVRIQFTPDLLPADITGTKIYEHRTAAFSTQKGPIFSNFILADEINRAPPKVQSALLEAMQERQVSIQGETFKLDTPFMVMATQNPIETEGTYKLPEAQVDRFTLKLLIDYPNREEEKTIIQRNTQGIEITPAEVLTEDEVIEIQRFNQRIYADEKIEDYVTEIVDATRYPANYELGGDMDGLIEYGASPRASIWLILTGKAHALLNGRGYVIPEDIKAVAHEVLWHRLILTYEAEAEGITSDHIIDKILATVKAP</sequence>
<accession>A0A7G9Z8I2</accession>
<evidence type="ECO:0000313" key="5">
    <source>
        <dbReference type="EMBL" id="QNO56566.1"/>
    </source>
</evidence>
<feature type="domain" description="ATPase AAA-3" evidence="3">
    <location>
        <begin position="49"/>
        <end position="179"/>
    </location>
</feature>
<evidence type="ECO:0008006" key="6">
    <source>
        <dbReference type="Google" id="ProtNLM"/>
    </source>
</evidence>
<dbReference type="Gene3D" id="1.10.8.80">
    <property type="entry name" value="Magnesium chelatase subunit I, C-Terminal domain"/>
    <property type="match status" value="1"/>
</dbReference>
<dbReference type="CDD" id="cd00009">
    <property type="entry name" value="AAA"/>
    <property type="match status" value="1"/>
</dbReference>
<dbReference type="PIRSF" id="PIRSF002849">
    <property type="entry name" value="AAA_ATPase_chaperone_MoxR_prd"/>
    <property type="match status" value="1"/>
</dbReference>
<dbReference type="GO" id="GO:0016887">
    <property type="term" value="F:ATP hydrolysis activity"/>
    <property type="evidence" value="ECO:0007669"/>
    <property type="project" value="InterPro"/>
</dbReference>
<evidence type="ECO:0000259" key="4">
    <source>
        <dbReference type="Pfam" id="PF17863"/>
    </source>
</evidence>
<protein>
    <recommendedName>
        <fullName evidence="6">ATPase RavA</fullName>
    </recommendedName>
</protein>
<dbReference type="Gene3D" id="3.40.50.300">
    <property type="entry name" value="P-loop containing nucleotide triphosphate hydrolases"/>
    <property type="match status" value="1"/>
</dbReference>
<dbReference type="EMBL" id="MT631660">
    <property type="protein sequence ID" value="QNO56566.1"/>
    <property type="molecule type" value="Genomic_DNA"/>
</dbReference>
<dbReference type="GO" id="GO:0005524">
    <property type="term" value="F:ATP binding"/>
    <property type="evidence" value="ECO:0007669"/>
    <property type="project" value="UniProtKB-KW"/>
</dbReference>
<dbReference type="InterPro" id="IPR041628">
    <property type="entry name" value="ChlI/MoxR_AAA_lid"/>
</dbReference>
<organism evidence="5">
    <name type="scientific">Candidatus Methanophaga sp. ANME-1 ERB7</name>
    <dbReference type="NCBI Taxonomy" id="2759913"/>
    <lineage>
        <taxon>Archaea</taxon>
        <taxon>Methanobacteriati</taxon>
        <taxon>Methanobacteriota</taxon>
        <taxon>Stenosarchaea group</taxon>
        <taxon>Methanomicrobia</taxon>
        <taxon>Candidatus Methanophagales</taxon>
        <taxon>Candidatus Methanophagaceae</taxon>
        <taxon>Candidatus Methanophaga</taxon>
    </lineage>
</organism>
<dbReference type="InterPro" id="IPR050764">
    <property type="entry name" value="CbbQ/NirQ/NorQ/GpvN"/>
</dbReference>